<keyword evidence="1" id="KW-0418">Kinase</keyword>
<evidence type="ECO:0000313" key="4">
    <source>
        <dbReference type="EMBL" id="QEU74218.1"/>
    </source>
</evidence>
<dbReference type="InterPro" id="IPR003594">
    <property type="entry name" value="HATPase_dom"/>
</dbReference>
<gene>
    <name evidence="4" type="ORF">CP967_21435</name>
</gene>
<dbReference type="AlphaFoldDB" id="A0A5J6FCU0"/>
<evidence type="ECO:0000259" key="3">
    <source>
        <dbReference type="Pfam" id="PF13581"/>
    </source>
</evidence>
<keyword evidence="1" id="KW-0808">Transferase</keyword>
<dbReference type="RefSeq" id="WP_150489512.1">
    <property type="nucleotide sequence ID" value="NZ_BMUV01000006.1"/>
</dbReference>
<keyword evidence="1" id="KW-0723">Serine/threonine-protein kinase</keyword>
<dbReference type="InterPro" id="IPR036890">
    <property type="entry name" value="HATPase_C_sf"/>
</dbReference>
<feature type="region of interest" description="Disordered" evidence="2">
    <location>
        <begin position="137"/>
        <end position="189"/>
    </location>
</feature>
<dbReference type="GO" id="GO:0005524">
    <property type="term" value="F:ATP binding"/>
    <property type="evidence" value="ECO:0007669"/>
    <property type="project" value="UniProtKB-KW"/>
</dbReference>
<keyword evidence="4" id="KW-0067">ATP-binding</keyword>
<proteinExistence type="predicted"/>
<dbReference type="EMBL" id="CP023702">
    <property type="protein sequence ID" value="QEU74218.1"/>
    <property type="molecule type" value="Genomic_DNA"/>
</dbReference>
<feature type="domain" description="Histidine kinase/HSP90-like ATPase" evidence="3">
    <location>
        <begin position="11"/>
        <end position="112"/>
    </location>
</feature>
<protein>
    <submittedName>
        <fullName evidence="4">ATP-binding protein</fullName>
    </submittedName>
</protein>
<dbReference type="SUPFAM" id="SSF55874">
    <property type="entry name" value="ATPase domain of HSP90 chaperone/DNA topoisomerase II/histidine kinase"/>
    <property type="match status" value="1"/>
</dbReference>
<keyword evidence="5" id="KW-1185">Reference proteome</keyword>
<dbReference type="KEGG" id="snk:CP967_21435"/>
<dbReference type="Gene3D" id="3.30.565.10">
    <property type="entry name" value="Histidine kinase-like ATPase, C-terminal domain"/>
    <property type="match status" value="1"/>
</dbReference>
<dbReference type="Pfam" id="PF13581">
    <property type="entry name" value="HATPase_c_2"/>
    <property type="match status" value="1"/>
</dbReference>
<evidence type="ECO:0000256" key="2">
    <source>
        <dbReference type="SAM" id="MobiDB-lite"/>
    </source>
</evidence>
<dbReference type="PANTHER" id="PTHR35526">
    <property type="entry name" value="ANTI-SIGMA-F FACTOR RSBW-RELATED"/>
    <property type="match status" value="1"/>
</dbReference>
<feature type="compositionally biased region" description="Gly residues" evidence="2">
    <location>
        <begin position="147"/>
        <end position="157"/>
    </location>
</feature>
<evidence type="ECO:0000256" key="1">
    <source>
        <dbReference type="ARBA" id="ARBA00022527"/>
    </source>
</evidence>
<accession>A0A5J6FCU0</accession>
<organism evidence="4 5">
    <name type="scientific">Streptomyces nitrosporeus</name>
    <dbReference type="NCBI Taxonomy" id="28894"/>
    <lineage>
        <taxon>Bacteria</taxon>
        <taxon>Bacillati</taxon>
        <taxon>Actinomycetota</taxon>
        <taxon>Actinomycetes</taxon>
        <taxon>Kitasatosporales</taxon>
        <taxon>Streptomycetaceae</taxon>
        <taxon>Streptomyces</taxon>
    </lineage>
</organism>
<keyword evidence="4" id="KW-0547">Nucleotide-binding</keyword>
<dbReference type="Proteomes" id="UP000326178">
    <property type="component" value="Chromosome"/>
</dbReference>
<name>A0A5J6FCU0_9ACTN</name>
<evidence type="ECO:0000313" key="5">
    <source>
        <dbReference type="Proteomes" id="UP000326178"/>
    </source>
</evidence>
<sequence length="189" mass="19577">MLNEEQTFVFPAVESCVAEARKRVRRVVRGWGFTEEFSDTAELLASELVTNAVLHASGGDSCRVVCALVGDLLTVSVIDHGSGMPVLRQERTAGTATGGRGLLLVESLACDWGVRPVLRGKATYFVLSGSREAAGVPRAAGEAGVREGVGGGTGDGSRSGCAPGEVRAGRLLPAARPGRPGQRCSSLRG</sequence>
<dbReference type="InterPro" id="IPR050267">
    <property type="entry name" value="Anti-sigma-factor_SerPK"/>
</dbReference>
<dbReference type="GO" id="GO:0004674">
    <property type="term" value="F:protein serine/threonine kinase activity"/>
    <property type="evidence" value="ECO:0007669"/>
    <property type="project" value="UniProtKB-KW"/>
</dbReference>
<dbReference type="OrthoDB" id="5184679at2"/>
<dbReference type="CDD" id="cd16936">
    <property type="entry name" value="HATPase_RsbW-like"/>
    <property type="match status" value="1"/>
</dbReference>
<dbReference type="PANTHER" id="PTHR35526:SF3">
    <property type="entry name" value="ANTI-SIGMA-F FACTOR RSBW"/>
    <property type="match status" value="1"/>
</dbReference>
<reference evidence="4 5" key="1">
    <citation type="submission" date="2017-09" db="EMBL/GenBank/DDBJ databases">
        <authorList>
            <person name="Lee N."/>
            <person name="Cho B.-K."/>
        </authorList>
    </citation>
    <scope>NUCLEOTIDE SEQUENCE [LARGE SCALE GENOMIC DNA]</scope>
    <source>
        <strain evidence="4 5">ATCC 12769</strain>
    </source>
</reference>